<evidence type="ECO:0000313" key="2">
    <source>
        <dbReference type="Proteomes" id="UP001172386"/>
    </source>
</evidence>
<comment type="caution">
    <text evidence="1">The sequence shown here is derived from an EMBL/GenBank/DDBJ whole genome shotgun (WGS) entry which is preliminary data.</text>
</comment>
<organism evidence="1 2">
    <name type="scientific">Neophaeococcomyces mojaviensis</name>
    <dbReference type="NCBI Taxonomy" id="3383035"/>
    <lineage>
        <taxon>Eukaryota</taxon>
        <taxon>Fungi</taxon>
        <taxon>Dikarya</taxon>
        <taxon>Ascomycota</taxon>
        <taxon>Pezizomycotina</taxon>
        <taxon>Eurotiomycetes</taxon>
        <taxon>Chaetothyriomycetidae</taxon>
        <taxon>Chaetothyriales</taxon>
        <taxon>Chaetothyriales incertae sedis</taxon>
        <taxon>Neophaeococcomyces</taxon>
    </lineage>
</organism>
<keyword evidence="2" id="KW-1185">Reference proteome</keyword>
<evidence type="ECO:0000313" key="1">
    <source>
        <dbReference type="EMBL" id="KAJ9662724.1"/>
    </source>
</evidence>
<gene>
    <name evidence="1" type="ORF">H2198_001172</name>
</gene>
<sequence>MPTQPLVQVSVKLDEPDAYYIGMDLSASYGAVAVAFSNGTTMPVARIEGSDEYKTLLAQLAWQERWEPDPPWIPVDPQQTAVLSKMIADLRFRAQKRLGVKINSTLVAAPALPYLYDVNLKASIQDAGLEDMDGRPGGWLGASFRQPQGAMAGLGNGMCHTYWDRPTCSDEAAQLSRDCSVTILYTSNALCVVMGTSKGMYGYQPSGTLPSSMDFKLGYNERNHNPDESFYWAAVRERIMRGALSGAAFLPWNVTVFVHGDKDAVDDPKFREVLEDAIYDLPFGRPPIHFPDDPEFLVARGTASIVRRGKW</sequence>
<dbReference type="Proteomes" id="UP001172386">
    <property type="component" value="Unassembled WGS sequence"/>
</dbReference>
<proteinExistence type="predicted"/>
<name>A0ACC3AI15_9EURO</name>
<reference evidence="1" key="1">
    <citation type="submission" date="2022-10" db="EMBL/GenBank/DDBJ databases">
        <title>Culturing micro-colonial fungi from biological soil crusts in the Mojave desert and describing Neophaeococcomyces mojavensis, and introducing the new genera and species Taxawa tesnikishii.</title>
        <authorList>
            <person name="Kurbessoian T."/>
            <person name="Stajich J.E."/>
        </authorList>
    </citation>
    <scope>NUCLEOTIDE SEQUENCE</scope>
    <source>
        <strain evidence="1">JES_112</strain>
    </source>
</reference>
<dbReference type="EMBL" id="JAPDRQ010000013">
    <property type="protein sequence ID" value="KAJ9662724.1"/>
    <property type="molecule type" value="Genomic_DNA"/>
</dbReference>
<protein>
    <submittedName>
        <fullName evidence="1">Uncharacterized protein</fullName>
    </submittedName>
</protein>
<accession>A0ACC3AI15</accession>